<organism evidence="1 2">
    <name type="scientific">Zhenhengia yiwuensis</name>
    <dbReference type="NCBI Taxonomy" id="2763666"/>
    <lineage>
        <taxon>Bacteria</taxon>
        <taxon>Bacillati</taxon>
        <taxon>Bacillota</taxon>
        <taxon>Clostridia</taxon>
        <taxon>Lachnospirales</taxon>
        <taxon>Lachnospiraceae</taxon>
        <taxon>Zhenhengia</taxon>
    </lineage>
</organism>
<reference evidence="1" key="1">
    <citation type="submission" date="2020-08" db="EMBL/GenBank/DDBJ databases">
        <title>Genome public.</title>
        <authorList>
            <person name="Liu C."/>
            <person name="Sun Q."/>
        </authorList>
    </citation>
    <scope>NUCLEOTIDE SEQUENCE</scope>
    <source>
        <strain evidence="1">NSJ-12</strain>
    </source>
</reference>
<dbReference type="Proteomes" id="UP000655830">
    <property type="component" value="Unassembled WGS sequence"/>
</dbReference>
<gene>
    <name evidence="1" type="ORF">H8718_18350</name>
</gene>
<dbReference type="EMBL" id="JACRSY010000053">
    <property type="protein sequence ID" value="MBC8581455.1"/>
    <property type="molecule type" value="Genomic_DNA"/>
</dbReference>
<name>A0A926ELV6_9FIRM</name>
<sequence>MFFRRKKEEDPELEAEYQKALVEFQCHMDLQDLMKENNLEWHDILNIVKDSLK</sequence>
<dbReference type="AlphaFoldDB" id="A0A926ELV6"/>
<keyword evidence="2" id="KW-1185">Reference proteome</keyword>
<evidence type="ECO:0000313" key="1">
    <source>
        <dbReference type="EMBL" id="MBC8581455.1"/>
    </source>
</evidence>
<dbReference type="RefSeq" id="WP_249334389.1">
    <property type="nucleotide sequence ID" value="NZ_JACRSY010000053.1"/>
</dbReference>
<comment type="caution">
    <text evidence="1">The sequence shown here is derived from an EMBL/GenBank/DDBJ whole genome shotgun (WGS) entry which is preliminary data.</text>
</comment>
<accession>A0A926ELV6</accession>
<protein>
    <submittedName>
        <fullName evidence="1">Uncharacterized protein</fullName>
    </submittedName>
</protein>
<evidence type="ECO:0000313" key="2">
    <source>
        <dbReference type="Proteomes" id="UP000655830"/>
    </source>
</evidence>
<proteinExistence type="predicted"/>